<sequence length="60" mass="6968">MLMVLNFIFTSRGKREMLKNAGSPCTSAKKIWFLPLQLCHVMNISRLSNLMTNSHHYPLF</sequence>
<dbReference type="EMBL" id="OV725077">
    <property type="protein sequence ID" value="CAH1390143.1"/>
    <property type="molecule type" value="Genomic_DNA"/>
</dbReference>
<dbReference type="Proteomes" id="UP001152798">
    <property type="component" value="Chromosome 1"/>
</dbReference>
<dbReference type="AlphaFoldDB" id="A0A9P0E5C9"/>
<organism evidence="1 2">
    <name type="scientific">Nezara viridula</name>
    <name type="common">Southern green stink bug</name>
    <name type="synonym">Cimex viridulus</name>
    <dbReference type="NCBI Taxonomy" id="85310"/>
    <lineage>
        <taxon>Eukaryota</taxon>
        <taxon>Metazoa</taxon>
        <taxon>Ecdysozoa</taxon>
        <taxon>Arthropoda</taxon>
        <taxon>Hexapoda</taxon>
        <taxon>Insecta</taxon>
        <taxon>Pterygota</taxon>
        <taxon>Neoptera</taxon>
        <taxon>Paraneoptera</taxon>
        <taxon>Hemiptera</taxon>
        <taxon>Heteroptera</taxon>
        <taxon>Panheteroptera</taxon>
        <taxon>Pentatomomorpha</taxon>
        <taxon>Pentatomoidea</taxon>
        <taxon>Pentatomidae</taxon>
        <taxon>Pentatominae</taxon>
        <taxon>Nezara</taxon>
    </lineage>
</organism>
<proteinExistence type="predicted"/>
<keyword evidence="2" id="KW-1185">Reference proteome</keyword>
<name>A0A9P0E5C9_NEZVI</name>
<evidence type="ECO:0000313" key="1">
    <source>
        <dbReference type="EMBL" id="CAH1390143.1"/>
    </source>
</evidence>
<evidence type="ECO:0000313" key="2">
    <source>
        <dbReference type="Proteomes" id="UP001152798"/>
    </source>
</evidence>
<reference evidence="1" key="1">
    <citation type="submission" date="2022-01" db="EMBL/GenBank/DDBJ databases">
        <authorList>
            <person name="King R."/>
        </authorList>
    </citation>
    <scope>NUCLEOTIDE SEQUENCE</scope>
</reference>
<protein>
    <submittedName>
        <fullName evidence="1">Uncharacterized protein</fullName>
    </submittedName>
</protein>
<accession>A0A9P0E5C9</accession>
<gene>
    <name evidence="1" type="ORF">NEZAVI_LOCUS1393</name>
</gene>